<dbReference type="SUPFAM" id="SSF51735">
    <property type="entry name" value="NAD(P)-binding Rossmann-fold domains"/>
    <property type="match status" value="1"/>
</dbReference>
<reference evidence="3 4" key="1">
    <citation type="journal article" date="2011" name="J. Bacteriol.">
        <title>Complete genome sequence of Amycolicicoccus subflavus DQS3-9A1T, an actinomycete isolated from crude oil-polluted soil.</title>
        <authorList>
            <person name="Cai M."/>
            <person name="Chen W.M."/>
            <person name="Nie Y."/>
            <person name="Chi C.Q."/>
            <person name="Wang Y.N."/>
            <person name="Tang Y.Q."/>
            <person name="Li G.Y."/>
            <person name="Wu X.L."/>
        </authorList>
    </citation>
    <scope>NUCLEOTIDE SEQUENCE [LARGE SCALE GENOMIC DNA]</scope>
    <source>
        <strain evidence="4">DSM 45089 / DQS3-9A1</strain>
    </source>
</reference>
<evidence type="ECO:0000256" key="1">
    <source>
        <dbReference type="ARBA" id="ARBA00006484"/>
    </source>
</evidence>
<sequence>MKTVENKKVLITGAAMGMGKLYAQLAAKENASAIVLWDINEVALKQTTDELRANGATVHPYVVDVSSQEAIEEAAAQVRDEVGDIEVLFNNAGVVRGNAYFWETDSTRDTAFTMKINALAPMIITREFLPGMVAAEGECRVINVASAAGLTANPRMASYCGSKWAAVGWSDSVRLELEQAGHRHVKVTTVCPYYISTGMFDGAKAAPLLPILEPEAVVTEVWKQMKKGAPFVILPKTVLLSEAFKGILPTSIRDFVAGRVLGVYKTMEHFTGRDPQKV</sequence>
<dbReference type="GO" id="GO:0005811">
    <property type="term" value="C:lipid droplet"/>
    <property type="evidence" value="ECO:0007669"/>
    <property type="project" value="TreeGrafter"/>
</dbReference>
<dbReference type="Proteomes" id="UP000009235">
    <property type="component" value="Chromosome"/>
</dbReference>
<dbReference type="PRINTS" id="PR00081">
    <property type="entry name" value="GDHRDH"/>
</dbReference>
<accession>F6EHK7</accession>
<dbReference type="eggNOG" id="COG0300">
    <property type="taxonomic scope" value="Bacteria"/>
</dbReference>
<dbReference type="OrthoDB" id="4523082at2"/>
<protein>
    <submittedName>
        <fullName evidence="3">Putative short chain dehydrogenase</fullName>
    </submittedName>
</protein>
<evidence type="ECO:0000313" key="3">
    <source>
        <dbReference type="EMBL" id="AEF42371.1"/>
    </source>
</evidence>
<organism evidence="3 4">
    <name type="scientific">Hoyosella subflava (strain DSM 45089 / JCM 17490 / NBRC 109087 / DQS3-9A1)</name>
    <name type="common">Amycolicicoccus subflavus</name>
    <dbReference type="NCBI Taxonomy" id="443218"/>
    <lineage>
        <taxon>Bacteria</taxon>
        <taxon>Bacillati</taxon>
        <taxon>Actinomycetota</taxon>
        <taxon>Actinomycetes</taxon>
        <taxon>Mycobacteriales</taxon>
        <taxon>Hoyosellaceae</taxon>
        <taxon>Hoyosella</taxon>
    </lineage>
</organism>
<name>F6EHK7_HOYSD</name>
<dbReference type="KEGG" id="asd:AS9A_3935"/>
<dbReference type="STRING" id="443218.AS9A_3935"/>
<keyword evidence="4" id="KW-1185">Reference proteome</keyword>
<evidence type="ECO:0000313" key="4">
    <source>
        <dbReference type="Proteomes" id="UP000009235"/>
    </source>
</evidence>
<dbReference type="AlphaFoldDB" id="F6EHK7"/>
<comment type="similarity">
    <text evidence="1 2">Belongs to the short-chain dehydrogenases/reductases (SDR) family.</text>
</comment>
<dbReference type="PANTHER" id="PTHR24322:SF483">
    <property type="entry name" value="SHORT-CHAIN DEHYDROGENASE_REDUCTASE 3"/>
    <property type="match status" value="1"/>
</dbReference>
<dbReference type="RefSeq" id="WP_013808720.1">
    <property type="nucleotide sequence ID" value="NC_015564.1"/>
</dbReference>
<dbReference type="PANTHER" id="PTHR24322">
    <property type="entry name" value="PKSB"/>
    <property type="match status" value="1"/>
</dbReference>
<dbReference type="PROSITE" id="PS00061">
    <property type="entry name" value="ADH_SHORT"/>
    <property type="match status" value="1"/>
</dbReference>
<dbReference type="InterPro" id="IPR036291">
    <property type="entry name" value="NAD(P)-bd_dom_sf"/>
</dbReference>
<dbReference type="InterPro" id="IPR002347">
    <property type="entry name" value="SDR_fam"/>
</dbReference>
<gene>
    <name evidence="3" type="ordered locus">AS9A_3935</name>
</gene>
<dbReference type="CDD" id="cd05339">
    <property type="entry name" value="17beta-HSDXI-like_SDR_c"/>
    <property type="match status" value="1"/>
</dbReference>
<evidence type="ECO:0000256" key="2">
    <source>
        <dbReference type="RuleBase" id="RU000363"/>
    </source>
</evidence>
<dbReference type="Pfam" id="PF00106">
    <property type="entry name" value="adh_short"/>
    <property type="match status" value="1"/>
</dbReference>
<dbReference type="InterPro" id="IPR020904">
    <property type="entry name" value="Sc_DH/Rdtase_CS"/>
</dbReference>
<dbReference type="HOGENOM" id="CLU_010194_2_5_11"/>
<dbReference type="PRINTS" id="PR00080">
    <property type="entry name" value="SDRFAMILY"/>
</dbReference>
<proteinExistence type="inferred from homology"/>
<dbReference type="GO" id="GO:0016616">
    <property type="term" value="F:oxidoreductase activity, acting on the CH-OH group of donors, NAD or NADP as acceptor"/>
    <property type="evidence" value="ECO:0007669"/>
    <property type="project" value="TreeGrafter"/>
</dbReference>
<dbReference type="Gene3D" id="3.40.50.720">
    <property type="entry name" value="NAD(P)-binding Rossmann-like Domain"/>
    <property type="match status" value="1"/>
</dbReference>
<dbReference type="EMBL" id="CP002786">
    <property type="protein sequence ID" value="AEF42371.1"/>
    <property type="molecule type" value="Genomic_DNA"/>
</dbReference>